<sequence>MGVNFDIVYHPDVVEKDIPKLSSFGKDKIKKAIEEKLTAHPEVFGKPLRRSLKGYRKLRVGDHRVIYRIEGKKVKIFYIGHRSIVYEKANKRV</sequence>
<dbReference type="Pfam" id="PF05016">
    <property type="entry name" value="ParE_toxin"/>
    <property type="match status" value="1"/>
</dbReference>
<dbReference type="PANTHER" id="PTHR35601">
    <property type="entry name" value="TOXIN RELE"/>
    <property type="match status" value="1"/>
</dbReference>
<dbReference type="InterPro" id="IPR007712">
    <property type="entry name" value="RelE/ParE_toxin"/>
</dbReference>
<organism evidence="3 4">
    <name type="scientific">Candidatus Terrybacteria bacterium CG10_big_fil_rev_8_21_14_0_10_41_10</name>
    <dbReference type="NCBI Taxonomy" id="1975026"/>
    <lineage>
        <taxon>Bacteria</taxon>
        <taxon>Candidatus Terryibacteriota</taxon>
    </lineage>
</organism>
<dbReference type="EMBL" id="PFER01000039">
    <property type="protein sequence ID" value="PJE73432.1"/>
    <property type="molecule type" value="Genomic_DNA"/>
</dbReference>
<proteinExistence type="inferred from homology"/>
<accession>A0A2M8L9Y3</accession>
<dbReference type="AlphaFoldDB" id="A0A2M8L9Y3"/>
<evidence type="ECO:0000313" key="3">
    <source>
        <dbReference type="EMBL" id="PJE73432.1"/>
    </source>
</evidence>
<dbReference type="PANTHER" id="PTHR35601:SF1">
    <property type="entry name" value="TOXIN RELE"/>
    <property type="match status" value="1"/>
</dbReference>
<evidence type="ECO:0000256" key="1">
    <source>
        <dbReference type="ARBA" id="ARBA00006226"/>
    </source>
</evidence>
<evidence type="ECO:0000256" key="2">
    <source>
        <dbReference type="ARBA" id="ARBA00022649"/>
    </source>
</evidence>
<keyword evidence="2" id="KW-1277">Toxin-antitoxin system</keyword>
<comment type="caution">
    <text evidence="3">The sequence shown here is derived from an EMBL/GenBank/DDBJ whole genome shotgun (WGS) entry which is preliminary data.</text>
</comment>
<dbReference type="SUPFAM" id="SSF143011">
    <property type="entry name" value="RelE-like"/>
    <property type="match status" value="1"/>
</dbReference>
<dbReference type="Gene3D" id="3.30.2310.20">
    <property type="entry name" value="RelE-like"/>
    <property type="match status" value="1"/>
</dbReference>
<evidence type="ECO:0000313" key="4">
    <source>
        <dbReference type="Proteomes" id="UP000230959"/>
    </source>
</evidence>
<protein>
    <submittedName>
        <fullName evidence="3">Type II toxin-antitoxin system RelE/ParE family toxin</fullName>
    </submittedName>
</protein>
<name>A0A2M8L9Y3_9BACT</name>
<comment type="similarity">
    <text evidence="1">Belongs to the RelE toxin family.</text>
</comment>
<gene>
    <name evidence="3" type="ORF">COV02_02700</name>
</gene>
<dbReference type="InterPro" id="IPR035093">
    <property type="entry name" value="RelE/ParE_toxin_dom_sf"/>
</dbReference>
<dbReference type="Proteomes" id="UP000230959">
    <property type="component" value="Unassembled WGS sequence"/>
</dbReference>
<reference evidence="4" key="1">
    <citation type="submission" date="2017-09" db="EMBL/GenBank/DDBJ databases">
        <title>Depth-based differentiation of microbial function through sediment-hosted aquifers and enrichment of novel symbionts in the deep terrestrial subsurface.</title>
        <authorList>
            <person name="Probst A.J."/>
            <person name="Ladd B."/>
            <person name="Jarett J.K."/>
            <person name="Geller-Mcgrath D.E."/>
            <person name="Sieber C.M.K."/>
            <person name="Emerson J.B."/>
            <person name="Anantharaman K."/>
            <person name="Thomas B.C."/>
            <person name="Malmstrom R."/>
            <person name="Stieglmeier M."/>
            <person name="Klingl A."/>
            <person name="Woyke T."/>
            <person name="Ryan C.M."/>
            <person name="Banfield J.F."/>
        </authorList>
    </citation>
    <scope>NUCLEOTIDE SEQUENCE [LARGE SCALE GENOMIC DNA]</scope>
</reference>